<dbReference type="AlphaFoldDB" id="A0A2C5Y4N1"/>
<name>A0A2C5Y4N1_9HYPO</name>
<protein>
    <submittedName>
        <fullName evidence="1">Uncharacterized protein</fullName>
    </submittedName>
</protein>
<sequence>MLQNATKELRRWRNISQTIYRTHGSAPRRLNAGSAAINAQIPLGEGQHLERSDEIEFMNKFCSRKGSSPETSNRTIDDTLSKIFDCDTPLATTTQAQSEEKKQTKLSIPKAVPFFMRNSASFLLHKALGHDADKSHWREQIAVSRSRRPDILLLQMVLRQEESRLSRVSALEELLPSQTQLNSVLNGLSKFHRSTQPVHDSYYVLSGSTDDEKCERLIELGPRVPWHIVLFVIRTSAKIESISTLHSLIKASCSFCNVIYGQKLFESVSKPSPARKTKFSVPKNLPLEESKRIDNNRFLAVLGLLAYRCGRVDPRLIVELSRVAADFIANLAAHGSETRRLHNQYMLFNRLLDLFQPPSEVLPIHNLAPNAYFWEAQRIQLAASSSLEKPLLINLAGFRALRVVLTGQEKNQTEQHSSTRHAPTWPPYLQDADGIDEGTDPVDSWSRAVRAGMLMQEAGFAKQDEDYALDMLQGMSLDGSPTIQQRSLLRNRQVGIWEASIKATRSIEEAWQRFQNPPVAGTKPGLREYAAIFEKMVAREAGSQDEVLPGDKALTFAPYHEANLTDFERARRKCPSLRQLYDQMRLQGLEPSGLSLRILVAHAQDLDTAHQYLRDSTEGRQALDYLLSDNMEDKNFERISSSLFAAYVQVAVQADDCHSGKRVMRLLYLASMRQKESCRWTAKTWRIILKELSRGSAGLGISIPQQLELLQRVAQRVEYYSGPMVSTLIQFSKCIRKVLRRKLKWLESNWKVVDWAVEERWLPLSQKRTESRDQDMDMANMALREAVDHMQAMFERLVEREEQIGKIVRPHDMKVLDYMVSRTDAVRSEHAHEYLMTLAFVGKFEEMAQVLLWLVKQWTDDKVAQALNSLDQIPSYADFSETLCGFRLLAEPMLEQHVVESVQRAALSAGVGWGWPDDETVLAWADSHQDDYITTLKDVLDLMDR</sequence>
<dbReference type="OrthoDB" id="410701at2759"/>
<comment type="caution">
    <text evidence="1">The sequence shown here is derived from an EMBL/GenBank/DDBJ whole genome shotgun (WGS) entry which is preliminary data.</text>
</comment>
<gene>
    <name evidence="1" type="ORF">CDD81_4530</name>
</gene>
<keyword evidence="2" id="KW-1185">Reference proteome</keyword>
<dbReference type="STRING" id="1399860.A0A2C5Y4N1"/>
<proteinExistence type="predicted"/>
<evidence type="ECO:0000313" key="1">
    <source>
        <dbReference type="EMBL" id="PHH64455.1"/>
    </source>
</evidence>
<dbReference type="EMBL" id="NJET01000030">
    <property type="protein sequence ID" value="PHH64455.1"/>
    <property type="molecule type" value="Genomic_DNA"/>
</dbReference>
<evidence type="ECO:0000313" key="2">
    <source>
        <dbReference type="Proteomes" id="UP000226192"/>
    </source>
</evidence>
<accession>A0A2C5Y4N1</accession>
<dbReference type="Proteomes" id="UP000226192">
    <property type="component" value="Unassembled WGS sequence"/>
</dbReference>
<organism evidence="1 2">
    <name type="scientific">Ophiocordyceps australis</name>
    <dbReference type="NCBI Taxonomy" id="1399860"/>
    <lineage>
        <taxon>Eukaryota</taxon>
        <taxon>Fungi</taxon>
        <taxon>Dikarya</taxon>
        <taxon>Ascomycota</taxon>
        <taxon>Pezizomycotina</taxon>
        <taxon>Sordariomycetes</taxon>
        <taxon>Hypocreomycetidae</taxon>
        <taxon>Hypocreales</taxon>
        <taxon>Ophiocordycipitaceae</taxon>
        <taxon>Ophiocordyceps</taxon>
    </lineage>
</organism>
<reference evidence="1 2" key="1">
    <citation type="submission" date="2017-06" db="EMBL/GenBank/DDBJ databases">
        <title>Ant-infecting Ophiocordyceps genomes reveal a high diversity of potential behavioral manipulation genes and a possible major role for enterotoxins.</title>
        <authorList>
            <person name="De Bekker C."/>
            <person name="Evans H.C."/>
            <person name="Brachmann A."/>
            <person name="Hughes D.P."/>
        </authorList>
    </citation>
    <scope>NUCLEOTIDE SEQUENCE [LARGE SCALE GENOMIC DNA]</scope>
    <source>
        <strain evidence="1 2">Map64</strain>
    </source>
</reference>